<dbReference type="Pfam" id="PF18657">
    <property type="entry name" value="YDG"/>
    <property type="match status" value="5"/>
</dbReference>
<sequence>MNRIYRIVWNEAQGAWVAVTEIARGRGPRAVLSARSLRRMGLAALAASGAAALAAPPTPAAPAPTTLPTGGQVVAGQAGISQNGATLTVQQASQRAAIDWQRFDIGRDATVRFAQPGRDAVTLNRVLDNQPSRIFGRIQADGQVFLSNPSGVYFAPGASADVGGLVATTMAIGVDDFMAGSTTFGRHGSTGAVVNEGTLQARYGGYIALLAPEVVNSGLVLAQAGTVALGAGEAVELQFAGGQLAKLRVEPATVAALIENRQAVQAPDGIILMSARAAQALGGSVIRHSGEMAADSLQAQGGRIVLEADRIELATGSRTSATGATGGGDIRIGGGWQGSGDTYQAREVLLAAGASVDASATGRGNGGSVVLWSDIHNADSRTGVFGSIAAKGGAQAGDGGRIETSGHAITISGSTVDASAPQGKGGEWLIDPYDMTISSSAAVNNTGWASIGTGSNMWVGDLQGALNSGNSITVRTGSGGSERGDITVNAAITKSSGSEATLTFEAANSIIVNQPISATNGTRLNVVFDADNNNGARDGAGMTLLAANVSTGGGALSFGTGATLSLNGVNTLVGGDVYLGSGASTLATGGGALTVNGQMLIANPSGVTITTGGGAATFHGAIDSANSFSFVNSGAITWVDAFSDAKNGTAGGAAVGDSYLATLTSRAENMIGSQVANYAESWLGARRSTTANAATPTGGADNTWRWIAGPEGQAEGGQGKRFYEGRDTSGATVTGAYSNWSSSEPNDFNPGESAAQFIGNFGQWNDMPANLAVGTGYLRETNLAGSPLTVNAGAGQVSFLGKVGGQKALGALTVTGSKVTIAGGGVRTEGAQTYNAPIELGAGATVLERTATDTDFTLPVNQTITYTGNTASSLTLLATRNIFIGDGTHITSQNAALDVVLNSDSDRPNAAGRGTALAGGAVVSQARLVIDTHGGDLMIGGGDALDGSGMAIGVASGNDFTRGIFLRSATVNAGGGHIELRGTGSTADGEGILIQSDGGQSRFRTTGSGHITMEGIGGAAGTPNAWTTGVALEMTALQTDSGAITLTGVGGGYGSSSPVNQSGVRFANAGINSVVSASGPITITGTMGSPTSWATNGAGIEFATATSVGNGNGTAGTVSGSTADISLTTDNLSVANGTAFSSSGTLTVAPLTASTSIGVAGAAGTLQLIPTFVLNGFERVVLGRTDGTGTVNVNAMTVNDSLTLQSGTGAINLLGVLNAGTNNVTLRSDGTVTAQGSTGVQAASLGLQGSGSFNLTGSANAIGTVAGSVGTLNLQQADGLTIGTVEGVTGLTGTGTLRVDSANGDLNLAGNVSTSATGNDAVTLNAGSATAAGAATGGNITATNGVTVSVGSGGRAALYTGSVANSTGLEAVAGSGSGRFRYGSDESTTQFSRALGSGVNVVYREQPLVTLQASNGSSVYGQAVAGSFSGSGYANGDNDANALTGTASYQFSGGPRSTSGAFAVGTHQVALSGLASDLGYAVQTAGGSWTVTPATLSAVSGITAQDKVYNGLTTASLDISGAQFQGMAVGDELTLAAASGQFADKNVGNGKTVGITGLTLGGADAGNYVLASSSASTTASITPASISVSGITAQDRVYNGSTVATVNTSGAQLQGLVNGDSLTVANASGRFADKNVGQGKTVTITGVVLVGDDVANYVLAAGSSTATASITPAALTAVTGITAQGKVYDGNTAATLNTTGAQFQGLLAGDVLSVAQANGRFADKNAGRNKTVAISGLALGGTDAGNYVLASTTGTTTASITPAQLTAVSGITAQDKVYDAGTAATLNTGAAQLQGVLGADTVLVASATGRFADKNVASGKTVTVSDVALGGADAGNYVLASNASIAATSASITPAALSVAGRISARNRVEDGTTTAQVDLSGVSLSGVASGDTVTLTTGPARFDSAQQGNGRTVTVAGLALAGADAANYRLSTEQLTTTADLYAAPPLTTPVLPPVVVPTPPVVAPAGLPAPVSVSVIAGSAAGVPVGAPAAAAVTASPATAAVGAAGPAGTVAVTAATGGTASAGASPAQPATASVGGGSGSAGSGSAGSAAPGGAGSSGTAGGGFGTPSSGVGAQGAPSTVTPATPSGGTPAPQGAGGTPSIAVQLVQAPGTGGSGVVTVSVPQEVLRSGNGFSFPLPDALQQPISTGATVSVSTAEGRPLPAWLRFDAASGRFIGQQVPEGALPLQVQLVVNGQRTVMSIAQQSR</sequence>
<feature type="region of interest" description="Disordered" evidence="4">
    <location>
        <begin position="2022"/>
        <end position="2102"/>
    </location>
</feature>
<dbReference type="Pfam" id="PF13018">
    <property type="entry name" value="ESPR"/>
    <property type="match status" value="1"/>
</dbReference>
<comment type="subcellular location">
    <subcellularLocation>
        <location evidence="1">Secreted</location>
    </subcellularLocation>
</comment>
<accession>A0ABY4S752</accession>
<feature type="domain" description="C-type lectin" evidence="5">
    <location>
        <begin position="623"/>
        <end position="766"/>
    </location>
</feature>
<reference evidence="6" key="1">
    <citation type="submission" date="2022-05" db="EMBL/GenBank/DDBJ databases">
        <title>An RpoN-dependent PEP-CTERM gene is involved in floc formation of an Aquincola tertiaricarbonis strain.</title>
        <authorList>
            <person name="Qiu D."/>
            <person name="Xia M."/>
        </authorList>
    </citation>
    <scope>NUCLEOTIDE SEQUENCE</scope>
    <source>
        <strain evidence="6">RN12</strain>
    </source>
</reference>
<dbReference type="EMBL" id="CP097635">
    <property type="protein sequence ID" value="URI08040.1"/>
    <property type="molecule type" value="Genomic_DNA"/>
</dbReference>
<feature type="compositionally biased region" description="Gly residues" evidence="4">
    <location>
        <begin position="2037"/>
        <end position="2068"/>
    </location>
</feature>
<dbReference type="InterPro" id="IPR013783">
    <property type="entry name" value="Ig-like_fold"/>
</dbReference>
<dbReference type="RefSeq" id="WP_250196262.1">
    <property type="nucleotide sequence ID" value="NZ_CP097635.1"/>
</dbReference>
<dbReference type="PANTHER" id="PTHR12338:SF8">
    <property type="entry name" value="HEME_HEMOPEXIN-BINDING PROTEIN"/>
    <property type="match status" value="1"/>
</dbReference>
<evidence type="ECO:0000313" key="6">
    <source>
        <dbReference type="EMBL" id="URI08040.1"/>
    </source>
</evidence>
<dbReference type="SMART" id="SM00912">
    <property type="entry name" value="Haemagg_act"/>
    <property type="match status" value="1"/>
</dbReference>
<dbReference type="SUPFAM" id="SSF49313">
    <property type="entry name" value="Cadherin-like"/>
    <property type="match status" value="1"/>
</dbReference>
<evidence type="ECO:0000256" key="2">
    <source>
        <dbReference type="ARBA" id="ARBA00022525"/>
    </source>
</evidence>
<dbReference type="Gene3D" id="2.60.40.10">
    <property type="entry name" value="Immunoglobulins"/>
    <property type="match status" value="1"/>
</dbReference>
<proteinExistence type="predicted"/>
<dbReference type="InterPro" id="IPR008638">
    <property type="entry name" value="FhaB/CdiA-like_TPS"/>
</dbReference>
<keyword evidence="7" id="KW-1185">Reference proteome</keyword>
<feature type="compositionally biased region" description="Low complexity" evidence="4">
    <location>
        <begin position="2069"/>
        <end position="2096"/>
    </location>
</feature>
<dbReference type="InterPro" id="IPR024973">
    <property type="entry name" value="ESPR"/>
</dbReference>
<keyword evidence="3" id="KW-0732">Signal</keyword>
<feature type="compositionally biased region" description="Low complexity" evidence="4">
    <location>
        <begin position="2022"/>
        <end position="2036"/>
    </location>
</feature>
<dbReference type="Gene3D" id="2.160.20.10">
    <property type="entry name" value="Single-stranded right-handed beta-helix, Pectin lyase-like"/>
    <property type="match status" value="1"/>
</dbReference>
<gene>
    <name evidence="6" type="ORF">MW290_05525</name>
</gene>
<dbReference type="InterPro" id="IPR011050">
    <property type="entry name" value="Pectin_lyase_fold/virulence"/>
</dbReference>
<dbReference type="InterPro" id="IPR041248">
    <property type="entry name" value="YDG"/>
</dbReference>
<dbReference type="PROSITE" id="PS50041">
    <property type="entry name" value="C_TYPE_LECTIN_2"/>
    <property type="match status" value="1"/>
</dbReference>
<evidence type="ECO:0000256" key="1">
    <source>
        <dbReference type="ARBA" id="ARBA00004613"/>
    </source>
</evidence>
<keyword evidence="2" id="KW-0964">Secreted</keyword>
<dbReference type="Pfam" id="PF05860">
    <property type="entry name" value="TPS"/>
    <property type="match status" value="1"/>
</dbReference>
<evidence type="ECO:0000313" key="7">
    <source>
        <dbReference type="Proteomes" id="UP001056201"/>
    </source>
</evidence>
<name>A0ABY4S752_AQUTE</name>
<dbReference type="InterPro" id="IPR050909">
    <property type="entry name" value="Bact_Autotransporter_VF"/>
</dbReference>
<organism evidence="6 7">
    <name type="scientific">Aquincola tertiaricarbonis</name>
    <dbReference type="NCBI Taxonomy" id="391953"/>
    <lineage>
        <taxon>Bacteria</taxon>
        <taxon>Pseudomonadati</taxon>
        <taxon>Pseudomonadota</taxon>
        <taxon>Betaproteobacteria</taxon>
        <taxon>Burkholderiales</taxon>
        <taxon>Sphaerotilaceae</taxon>
        <taxon>Aquincola</taxon>
    </lineage>
</organism>
<evidence type="ECO:0000259" key="5">
    <source>
        <dbReference type="PROSITE" id="PS50041"/>
    </source>
</evidence>
<dbReference type="InterPro" id="IPR016187">
    <property type="entry name" value="CTDL_fold"/>
</dbReference>
<dbReference type="InterPro" id="IPR016186">
    <property type="entry name" value="C-type_lectin-like/link_sf"/>
</dbReference>
<dbReference type="NCBIfam" id="TIGR01901">
    <property type="entry name" value="adhes_NPXG"/>
    <property type="match status" value="1"/>
</dbReference>
<dbReference type="InterPro" id="IPR015919">
    <property type="entry name" value="Cadherin-like_sf"/>
</dbReference>
<protein>
    <submittedName>
        <fullName evidence="6">YDG domain-containing protein</fullName>
    </submittedName>
</protein>
<evidence type="ECO:0000256" key="3">
    <source>
        <dbReference type="ARBA" id="ARBA00022729"/>
    </source>
</evidence>
<dbReference type="PANTHER" id="PTHR12338">
    <property type="entry name" value="AUTOTRANSPORTER"/>
    <property type="match status" value="1"/>
</dbReference>
<dbReference type="InterPro" id="IPR001304">
    <property type="entry name" value="C-type_lectin-like"/>
</dbReference>
<evidence type="ECO:0000256" key="4">
    <source>
        <dbReference type="SAM" id="MobiDB-lite"/>
    </source>
</evidence>
<dbReference type="SUPFAM" id="SSF51126">
    <property type="entry name" value="Pectin lyase-like"/>
    <property type="match status" value="1"/>
</dbReference>
<dbReference type="Gene3D" id="3.10.100.10">
    <property type="entry name" value="Mannose-Binding Protein A, subunit A"/>
    <property type="match status" value="1"/>
</dbReference>
<dbReference type="SUPFAM" id="SSF56436">
    <property type="entry name" value="C-type lectin-like"/>
    <property type="match status" value="1"/>
</dbReference>
<dbReference type="InterPro" id="IPR012334">
    <property type="entry name" value="Pectin_lyas_fold"/>
</dbReference>
<dbReference type="Proteomes" id="UP001056201">
    <property type="component" value="Chromosome 1"/>
</dbReference>